<evidence type="ECO:0000313" key="3">
    <source>
        <dbReference type="EMBL" id="HJC51132.1"/>
    </source>
</evidence>
<protein>
    <submittedName>
        <fullName evidence="3">VanZ family protein</fullName>
    </submittedName>
</protein>
<dbReference type="PANTHER" id="PTHR36834">
    <property type="entry name" value="MEMBRANE PROTEIN-RELATED"/>
    <property type="match status" value="1"/>
</dbReference>
<feature type="transmembrane region" description="Helical" evidence="1">
    <location>
        <begin position="112"/>
        <end position="129"/>
    </location>
</feature>
<keyword evidence="1" id="KW-0812">Transmembrane</keyword>
<feature type="domain" description="VanZ-like" evidence="2">
    <location>
        <begin position="11"/>
        <end position="129"/>
    </location>
</feature>
<organism evidence="3 4">
    <name type="scientific">Candidatus Anaerostipes avistercoris</name>
    <dbReference type="NCBI Taxonomy" id="2838462"/>
    <lineage>
        <taxon>Bacteria</taxon>
        <taxon>Bacillati</taxon>
        <taxon>Bacillota</taxon>
        <taxon>Clostridia</taxon>
        <taxon>Lachnospirales</taxon>
        <taxon>Lachnospiraceae</taxon>
        <taxon>Anaerostipes</taxon>
    </lineage>
</organism>
<feature type="transmembrane region" description="Helical" evidence="1">
    <location>
        <begin position="141"/>
        <end position="164"/>
    </location>
</feature>
<reference evidence="3" key="1">
    <citation type="journal article" date="2021" name="PeerJ">
        <title>Extensive microbial diversity within the chicken gut microbiome revealed by metagenomics and culture.</title>
        <authorList>
            <person name="Gilroy R."/>
            <person name="Ravi A."/>
            <person name="Getino M."/>
            <person name="Pursley I."/>
            <person name="Horton D.L."/>
            <person name="Alikhan N.F."/>
            <person name="Baker D."/>
            <person name="Gharbi K."/>
            <person name="Hall N."/>
            <person name="Watson M."/>
            <person name="Adriaenssens E.M."/>
            <person name="Foster-Nyarko E."/>
            <person name="Jarju S."/>
            <person name="Secka A."/>
            <person name="Antonio M."/>
            <person name="Oren A."/>
            <person name="Chaudhuri R.R."/>
            <person name="La Ragione R."/>
            <person name="Hildebrand F."/>
            <person name="Pallen M.J."/>
        </authorList>
    </citation>
    <scope>NUCLEOTIDE SEQUENCE</scope>
    <source>
        <strain evidence="3">ChiSjej3B21-8574</strain>
    </source>
</reference>
<gene>
    <name evidence="3" type="ORF">H9754_11305</name>
</gene>
<feature type="transmembrane region" description="Helical" evidence="1">
    <location>
        <begin position="87"/>
        <end position="106"/>
    </location>
</feature>
<name>A0A9D2T974_9FIRM</name>
<evidence type="ECO:0000313" key="4">
    <source>
        <dbReference type="Proteomes" id="UP000823904"/>
    </source>
</evidence>
<keyword evidence="1" id="KW-0472">Membrane</keyword>
<evidence type="ECO:0000259" key="2">
    <source>
        <dbReference type="Pfam" id="PF04892"/>
    </source>
</evidence>
<proteinExistence type="predicted"/>
<dbReference type="PANTHER" id="PTHR36834:SF2">
    <property type="entry name" value="MEMBRANE PROTEIN"/>
    <property type="match status" value="1"/>
</dbReference>
<dbReference type="EMBL" id="DWWD01000043">
    <property type="protein sequence ID" value="HJC51132.1"/>
    <property type="molecule type" value="Genomic_DNA"/>
</dbReference>
<reference evidence="3" key="2">
    <citation type="submission" date="2021-04" db="EMBL/GenBank/DDBJ databases">
        <authorList>
            <person name="Gilroy R."/>
        </authorList>
    </citation>
    <scope>NUCLEOTIDE SEQUENCE</scope>
    <source>
        <strain evidence="3">ChiSjej3B21-8574</strain>
    </source>
</reference>
<dbReference type="Proteomes" id="UP000823904">
    <property type="component" value="Unassembled WGS sequence"/>
</dbReference>
<dbReference type="InterPro" id="IPR053150">
    <property type="entry name" value="Teicoplanin_resist-assoc"/>
</dbReference>
<comment type="caution">
    <text evidence="3">The sequence shown here is derived from an EMBL/GenBank/DDBJ whole genome shotgun (WGS) entry which is preliminary data.</text>
</comment>
<feature type="transmembrane region" description="Helical" evidence="1">
    <location>
        <begin position="7"/>
        <end position="27"/>
    </location>
</feature>
<dbReference type="InterPro" id="IPR006976">
    <property type="entry name" value="VanZ-like"/>
</dbReference>
<dbReference type="AlphaFoldDB" id="A0A9D2T974"/>
<feature type="transmembrane region" description="Helical" evidence="1">
    <location>
        <begin position="58"/>
        <end position="75"/>
    </location>
</feature>
<evidence type="ECO:0000256" key="1">
    <source>
        <dbReference type="SAM" id="Phobius"/>
    </source>
</evidence>
<sequence length="167" mass="18513">MKKNFVTVMLFVYFLMLTWIIVFKMSFSLEDLGHIRSLNLIPLKESVIVNGRLHFDEIIQNAVVFIPLGVFIRALSEKKQVLREIGAAALVSVVFETIQFILAVGRTDITDVLANTLGGLAGILICMVIEKICREEDRFMTVISICTGIGTFAMAGLVGILILANYS</sequence>
<dbReference type="Pfam" id="PF04892">
    <property type="entry name" value="VanZ"/>
    <property type="match status" value="1"/>
</dbReference>
<keyword evidence="1" id="KW-1133">Transmembrane helix</keyword>
<accession>A0A9D2T974</accession>